<dbReference type="EC" id="3.5.1.28" evidence="2"/>
<feature type="domain" description="MurNAc-LAA" evidence="6">
    <location>
        <begin position="246"/>
        <end position="400"/>
    </location>
</feature>
<gene>
    <name evidence="7" type="ORF">KL86PLE_10098</name>
</gene>
<name>A0A212KYB9_9HYPH</name>
<dbReference type="Gene3D" id="3.40.630.40">
    <property type="entry name" value="Zn-dependent exopeptidases"/>
    <property type="match status" value="1"/>
</dbReference>
<dbReference type="GO" id="GO:0030288">
    <property type="term" value="C:outer membrane-bounded periplasmic space"/>
    <property type="evidence" value="ECO:0007669"/>
    <property type="project" value="TreeGrafter"/>
</dbReference>
<feature type="signal peptide" evidence="5">
    <location>
        <begin position="1"/>
        <end position="31"/>
    </location>
</feature>
<evidence type="ECO:0000259" key="6">
    <source>
        <dbReference type="SMART" id="SM00646"/>
    </source>
</evidence>
<dbReference type="CDD" id="cd02696">
    <property type="entry name" value="MurNAc-LAA"/>
    <property type="match status" value="1"/>
</dbReference>
<dbReference type="PANTHER" id="PTHR30404">
    <property type="entry name" value="N-ACETYLMURAMOYL-L-ALANINE AMIDASE"/>
    <property type="match status" value="1"/>
</dbReference>
<evidence type="ECO:0000256" key="3">
    <source>
        <dbReference type="ARBA" id="ARBA00022801"/>
    </source>
</evidence>
<reference evidence="7" key="1">
    <citation type="submission" date="2016-08" db="EMBL/GenBank/DDBJ databases">
        <authorList>
            <person name="Seilhamer J.J."/>
        </authorList>
    </citation>
    <scope>NUCLEOTIDE SEQUENCE</scope>
    <source>
        <strain evidence="7">86</strain>
    </source>
</reference>
<evidence type="ECO:0000256" key="5">
    <source>
        <dbReference type="SAM" id="SignalP"/>
    </source>
</evidence>
<dbReference type="InterPro" id="IPR021731">
    <property type="entry name" value="AMIN_dom"/>
</dbReference>
<dbReference type="GO" id="GO:0008745">
    <property type="term" value="F:N-acetylmuramoyl-L-alanine amidase activity"/>
    <property type="evidence" value="ECO:0007669"/>
    <property type="project" value="UniProtKB-EC"/>
</dbReference>
<keyword evidence="3" id="KW-0378">Hydrolase</keyword>
<organism evidence="7">
    <name type="scientific">uncultured Pleomorphomonas sp</name>
    <dbReference type="NCBI Taxonomy" id="442121"/>
    <lineage>
        <taxon>Bacteria</taxon>
        <taxon>Pseudomonadati</taxon>
        <taxon>Pseudomonadota</taxon>
        <taxon>Alphaproteobacteria</taxon>
        <taxon>Hyphomicrobiales</taxon>
        <taxon>Pleomorphomonadaceae</taxon>
        <taxon>Pleomorphomonas</taxon>
        <taxon>environmental samples</taxon>
    </lineage>
</organism>
<dbReference type="EMBL" id="FMJD01000001">
    <property type="protein sequence ID" value="SCM70282.1"/>
    <property type="molecule type" value="Genomic_DNA"/>
</dbReference>
<feature type="chain" id="PRO_5012262060" description="N-acetylmuramoyl-L-alanine amidase" evidence="5">
    <location>
        <begin position="32"/>
        <end position="412"/>
    </location>
</feature>
<dbReference type="InterPro" id="IPR050695">
    <property type="entry name" value="N-acetylmuramoyl_amidase_3"/>
</dbReference>
<dbReference type="GO" id="GO:0009253">
    <property type="term" value="P:peptidoglycan catabolic process"/>
    <property type="evidence" value="ECO:0007669"/>
    <property type="project" value="InterPro"/>
</dbReference>
<sequence>MSTVANRFAVFLRFAVAATMALVCLAAGALAEGAPVATDGRVVGDDNRTRFVLDLSGEVDLSAFTLAEPYRVVIDLPEIDFRLPSGTGSTGRGLVSDWRYGQFAAGRSRIVLDVTGPVKIDKAFVLPAVEDQPARMVLDLLKTTAAAFEEDLRKNQLARDSANEAPVQKADQLPPPDRSKREKPLIVIDAGHGGVDSGTISASGILEKDIVLAFAKKLQERLEQTGKVAVLLTRTDDTFLPLGARVQFGRDHAADLFLSIHADSEHEGSVRGATVYTLSDKASDREAAALAAKENASDLIAGLDLQQDADGVTDILVDLTRRETRNFSAAFANGLVGDLASATRMIKNPRRSAGFQVLRAHDVPSVLVEIGYLSNDQDEKLLTSDEWRSRVADAVTQAVLRFFGQKYAYLGK</sequence>
<dbReference type="SMART" id="SM00646">
    <property type="entry name" value="Ami_3"/>
    <property type="match status" value="1"/>
</dbReference>
<feature type="region of interest" description="Disordered" evidence="4">
    <location>
        <begin position="158"/>
        <end position="181"/>
    </location>
</feature>
<comment type="catalytic activity">
    <reaction evidence="1">
        <text>Hydrolyzes the link between N-acetylmuramoyl residues and L-amino acid residues in certain cell-wall glycopeptides.</text>
        <dbReference type="EC" id="3.5.1.28"/>
    </reaction>
</comment>
<dbReference type="SUPFAM" id="SSF53187">
    <property type="entry name" value="Zn-dependent exopeptidases"/>
    <property type="match status" value="1"/>
</dbReference>
<dbReference type="Gene3D" id="2.60.40.3500">
    <property type="match status" value="1"/>
</dbReference>
<dbReference type="InterPro" id="IPR002508">
    <property type="entry name" value="MurNAc-LAA_cat"/>
</dbReference>
<dbReference type="Pfam" id="PF11741">
    <property type="entry name" value="AMIN"/>
    <property type="match status" value="1"/>
</dbReference>
<evidence type="ECO:0000256" key="2">
    <source>
        <dbReference type="ARBA" id="ARBA00011901"/>
    </source>
</evidence>
<evidence type="ECO:0000313" key="7">
    <source>
        <dbReference type="EMBL" id="SCM70282.1"/>
    </source>
</evidence>
<dbReference type="PANTHER" id="PTHR30404:SF0">
    <property type="entry name" value="N-ACETYLMURAMOYL-L-ALANINE AMIDASE AMIC"/>
    <property type="match status" value="1"/>
</dbReference>
<dbReference type="AlphaFoldDB" id="A0A212KYB9"/>
<accession>A0A212KYB9</accession>
<dbReference type="RefSeq" id="WP_288195496.1">
    <property type="nucleotide sequence ID" value="NZ_LT608334.1"/>
</dbReference>
<dbReference type="Pfam" id="PF01520">
    <property type="entry name" value="Amidase_3"/>
    <property type="match status" value="1"/>
</dbReference>
<keyword evidence="5" id="KW-0732">Signal</keyword>
<protein>
    <recommendedName>
        <fullName evidence="2">N-acetylmuramoyl-L-alanine amidase</fullName>
        <ecNumber evidence="2">3.5.1.28</ecNumber>
    </recommendedName>
</protein>
<evidence type="ECO:0000256" key="1">
    <source>
        <dbReference type="ARBA" id="ARBA00001561"/>
    </source>
</evidence>
<evidence type="ECO:0000256" key="4">
    <source>
        <dbReference type="SAM" id="MobiDB-lite"/>
    </source>
</evidence>
<proteinExistence type="predicted"/>